<dbReference type="RefSeq" id="XP_033176725.1">
    <property type="nucleotide sequence ID" value="XM_033320834.1"/>
</dbReference>
<keyword evidence="17" id="KW-1185">Reference proteome</keyword>
<dbReference type="Proteomes" id="UP000515180">
    <property type="component" value="Unplaced"/>
</dbReference>
<dbReference type="InterPro" id="IPR036909">
    <property type="entry name" value="Cyt_c-like_dom_sf"/>
</dbReference>
<name>A0A6P8KZV3_BOMIM</name>
<keyword evidence="10" id="KW-0249">Electron transport</keyword>
<keyword evidence="14 16" id="KW-0472">Membrane</keyword>
<keyword evidence="4" id="KW-0813">Transport</keyword>
<dbReference type="SUPFAM" id="SSF81496">
    <property type="entry name" value="Cytochrome c1 subunit of cytochrome bc1 complex (Ubiquinol-cytochrome c reductase), transmembrane anchor"/>
    <property type="match status" value="1"/>
</dbReference>
<dbReference type="InterPro" id="IPR002326">
    <property type="entry name" value="Cyt_c1"/>
</dbReference>
<sequence>MFYEGIVEYDDGTPATESQLAKDVVEFLMWTASSEHDTRKIMTLKCMGILLTLLVSVVHINRRNWSHLRSRRIAYVPNIITREPRHPTSPFADKYGRGSKRSGSLPN</sequence>
<evidence type="ECO:0000313" key="17">
    <source>
        <dbReference type="Proteomes" id="UP000515180"/>
    </source>
</evidence>
<comment type="subcellular location">
    <subcellularLocation>
        <location evidence="2">Mitochondrion inner membrane</location>
    </subcellularLocation>
</comment>
<evidence type="ECO:0000256" key="4">
    <source>
        <dbReference type="ARBA" id="ARBA00022448"/>
    </source>
</evidence>
<accession>A0A6P8KZV3</accession>
<organism evidence="17 18">
    <name type="scientific">Bombus impatiens</name>
    <name type="common">Bumblebee</name>
    <dbReference type="NCBI Taxonomy" id="132113"/>
    <lineage>
        <taxon>Eukaryota</taxon>
        <taxon>Metazoa</taxon>
        <taxon>Ecdysozoa</taxon>
        <taxon>Arthropoda</taxon>
        <taxon>Hexapoda</taxon>
        <taxon>Insecta</taxon>
        <taxon>Pterygota</taxon>
        <taxon>Neoptera</taxon>
        <taxon>Endopterygota</taxon>
        <taxon>Hymenoptera</taxon>
        <taxon>Apocrita</taxon>
        <taxon>Aculeata</taxon>
        <taxon>Apoidea</taxon>
        <taxon>Anthophila</taxon>
        <taxon>Apidae</taxon>
        <taxon>Bombus</taxon>
        <taxon>Pyrobombus</taxon>
    </lineage>
</organism>
<keyword evidence="6" id="KW-0679">Respiratory chain</keyword>
<evidence type="ECO:0000256" key="16">
    <source>
        <dbReference type="SAM" id="Phobius"/>
    </source>
</evidence>
<evidence type="ECO:0000256" key="12">
    <source>
        <dbReference type="ARBA" id="ARBA00023004"/>
    </source>
</evidence>
<keyword evidence="13" id="KW-0496">Mitochondrion</keyword>
<gene>
    <name evidence="18" type="primary">LOC117151682</name>
</gene>
<dbReference type="Gene3D" id="1.10.760.10">
    <property type="entry name" value="Cytochrome c-like domain"/>
    <property type="match status" value="1"/>
</dbReference>
<evidence type="ECO:0000313" key="18">
    <source>
        <dbReference type="RefSeq" id="XP_033176725.1"/>
    </source>
</evidence>
<comment type="similarity">
    <text evidence="3">Belongs to the cytochrome c family.</text>
</comment>
<dbReference type="GO" id="GO:0006122">
    <property type="term" value="P:mitochondrial electron transport, ubiquinol to cytochrome c"/>
    <property type="evidence" value="ECO:0007669"/>
    <property type="project" value="TreeGrafter"/>
</dbReference>
<evidence type="ECO:0000256" key="10">
    <source>
        <dbReference type="ARBA" id="ARBA00022982"/>
    </source>
</evidence>
<evidence type="ECO:0000256" key="3">
    <source>
        <dbReference type="ARBA" id="ARBA00006488"/>
    </source>
</evidence>
<keyword evidence="12" id="KW-0408">Iron</keyword>
<evidence type="ECO:0000256" key="8">
    <source>
        <dbReference type="ARBA" id="ARBA00022723"/>
    </source>
</evidence>
<keyword evidence="7 16" id="KW-0812">Transmembrane</keyword>
<dbReference type="PANTHER" id="PTHR10266:SF3">
    <property type="entry name" value="CYTOCHROME C1, HEME PROTEIN, MITOCHONDRIAL"/>
    <property type="match status" value="1"/>
</dbReference>
<protein>
    <submittedName>
        <fullName evidence="18">Cytochrome c1, heme protein, mitochondrial-like</fullName>
    </submittedName>
</protein>
<proteinExistence type="inferred from homology"/>
<dbReference type="GO" id="GO:0046872">
    <property type="term" value="F:metal ion binding"/>
    <property type="evidence" value="ECO:0007669"/>
    <property type="project" value="UniProtKB-KW"/>
</dbReference>
<evidence type="ECO:0000256" key="9">
    <source>
        <dbReference type="ARBA" id="ARBA00022792"/>
    </source>
</evidence>
<evidence type="ECO:0000256" key="5">
    <source>
        <dbReference type="ARBA" id="ARBA00022617"/>
    </source>
</evidence>
<evidence type="ECO:0000256" key="15">
    <source>
        <dbReference type="SAM" id="MobiDB-lite"/>
    </source>
</evidence>
<evidence type="ECO:0000256" key="1">
    <source>
        <dbReference type="ARBA" id="ARBA00002555"/>
    </source>
</evidence>
<keyword evidence="8" id="KW-0479">Metal-binding</keyword>
<keyword evidence="5" id="KW-0349">Heme</keyword>
<evidence type="ECO:0000256" key="11">
    <source>
        <dbReference type="ARBA" id="ARBA00022989"/>
    </source>
</evidence>
<dbReference type="GeneID" id="117151682"/>
<keyword evidence="11 16" id="KW-1133">Transmembrane helix</keyword>
<feature type="region of interest" description="Disordered" evidence="15">
    <location>
        <begin position="82"/>
        <end position="107"/>
    </location>
</feature>
<evidence type="ECO:0000256" key="6">
    <source>
        <dbReference type="ARBA" id="ARBA00022660"/>
    </source>
</evidence>
<reference evidence="18" key="1">
    <citation type="submission" date="2025-08" db="UniProtKB">
        <authorList>
            <consortium name="RefSeq"/>
        </authorList>
    </citation>
    <scope>IDENTIFICATION</scope>
</reference>
<dbReference type="PANTHER" id="PTHR10266">
    <property type="entry name" value="CYTOCHROME C1"/>
    <property type="match status" value="1"/>
</dbReference>
<dbReference type="InterPro" id="IPR021157">
    <property type="entry name" value="Cyt_c1_TM_anchor_C"/>
</dbReference>
<dbReference type="GO" id="GO:0009055">
    <property type="term" value="F:electron transfer activity"/>
    <property type="evidence" value="ECO:0007669"/>
    <property type="project" value="InterPro"/>
</dbReference>
<dbReference type="GO" id="GO:0005743">
    <property type="term" value="C:mitochondrial inner membrane"/>
    <property type="evidence" value="ECO:0007669"/>
    <property type="project" value="UniProtKB-SubCell"/>
</dbReference>
<dbReference type="Gene3D" id="1.20.5.100">
    <property type="entry name" value="Cytochrome c1, transmembrane anchor, C-terminal"/>
    <property type="match status" value="1"/>
</dbReference>
<dbReference type="OrthoDB" id="5925at2759"/>
<dbReference type="GO" id="GO:0020037">
    <property type="term" value="F:heme binding"/>
    <property type="evidence" value="ECO:0007669"/>
    <property type="project" value="InterPro"/>
</dbReference>
<keyword evidence="9" id="KW-0999">Mitochondrion inner membrane</keyword>
<dbReference type="AlphaFoldDB" id="A0A6P8KZV3"/>
<evidence type="ECO:0000256" key="7">
    <source>
        <dbReference type="ARBA" id="ARBA00022692"/>
    </source>
</evidence>
<dbReference type="Pfam" id="PF02167">
    <property type="entry name" value="Cytochrom_C1"/>
    <property type="match status" value="1"/>
</dbReference>
<feature type="transmembrane region" description="Helical" evidence="16">
    <location>
        <begin position="41"/>
        <end position="61"/>
    </location>
</feature>
<comment type="function">
    <text evidence="1">Electron carrier protein. The oxidized form of the cytochrome c heme group can accept an electron from the heme group of the cytochrome c1 subunit of cytochrome reductase. Cytochrome c then transfers this electron to the cytochrome oxidase complex, the final protein carrier in the mitochondrial electron-transport chain.</text>
</comment>
<evidence type="ECO:0000256" key="2">
    <source>
        <dbReference type="ARBA" id="ARBA00004273"/>
    </source>
</evidence>
<evidence type="ECO:0000256" key="14">
    <source>
        <dbReference type="ARBA" id="ARBA00023136"/>
    </source>
</evidence>
<evidence type="ECO:0000256" key="13">
    <source>
        <dbReference type="ARBA" id="ARBA00023128"/>
    </source>
</evidence>